<dbReference type="InterPro" id="IPR035965">
    <property type="entry name" value="PAS-like_dom_sf"/>
</dbReference>
<dbReference type="PANTHER" id="PTHR42878:SF15">
    <property type="entry name" value="BACTERIOPHYTOCHROME"/>
    <property type="match status" value="1"/>
</dbReference>
<evidence type="ECO:0000259" key="7">
    <source>
        <dbReference type="PROSITE" id="PS50112"/>
    </source>
</evidence>
<dbReference type="GO" id="GO:0000156">
    <property type="term" value="F:phosphorelay response regulator activity"/>
    <property type="evidence" value="ECO:0007669"/>
    <property type="project" value="TreeGrafter"/>
</dbReference>
<dbReference type="AlphaFoldDB" id="M0CTD3"/>
<dbReference type="GO" id="GO:0004673">
    <property type="term" value="F:protein histidine kinase activity"/>
    <property type="evidence" value="ECO:0007669"/>
    <property type="project" value="UniProtKB-EC"/>
</dbReference>
<evidence type="ECO:0000256" key="3">
    <source>
        <dbReference type="ARBA" id="ARBA00022679"/>
    </source>
</evidence>
<keyword evidence="5" id="KW-0472">Membrane</keyword>
<dbReference type="Gene3D" id="3.30.565.10">
    <property type="entry name" value="Histidine kinase-like ATPase, C-terminal domain"/>
    <property type="match status" value="1"/>
</dbReference>
<dbReference type="EMBL" id="AOIU01000023">
    <property type="protein sequence ID" value="ELZ25672.1"/>
    <property type="molecule type" value="Genomic_DNA"/>
</dbReference>
<dbReference type="PRINTS" id="PR00344">
    <property type="entry name" value="BCTRLSENSOR"/>
</dbReference>
<evidence type="ECO:0000256" key="4">
    <source>
        <dbReference type="ARBA" id="ARBA00022777"/>
    </source>
</evidence>
<accession>M0CTD3</accession>
<dbReference type="eggNOG" id="arCOG06192">
    <property type="taxonomic scope" value="Archaea"/>
</dbReference>
<comment type="caution">
    <text evidence="9">The sequence shown here is derived from an EMBL/GenBank/DDBJ whole genome shotgun (WGS) entry which is preliminary data.</text>
</comment>
<dbReference type="InterPro" id="IPR000014">
    <property type="entry name" value="PAS"/>
</dbReference>
<dbReference type="GO" id="GO:0007234">
    <property type="term" value="P:osmosensory signaling via phosphorelay pathway"/>
    <property type="evidence" value="ECO:0007669"/>
    <property type="project" value="TreeGrafter"/>
</dbReference>
<dbReference type="InterPro" id="IPR000700">
    <property type="entry name" value="PAS-assoc_C"/>
</dbReference>
<keyword evidence="4" id="KW-0418">Kinase</keyword>
<dbReference type="PROSITE" id="PS50113">
    <property type="entry name" value="PAC"/>
    <property type="match status" value="1"/>
</dbReference>
<dbReference type="CDD" id="cd00130">
    <property type="entry name" value="PAS"/>
    <property type="match status" value="1"/>
</dbReference>
<dbReference type="InterPro" id="IPR050351">
    <property type="entry name" value="BphY/WalK/GraS-like"/>
</dbReference>
<dbReference type="SMART" id="SM00387">
    <property type="entry name" value="HATPase_c"/>
    <property type="match status" value="1"/>
</dbReference>
<dbReference type="GO" id="GO:0016020">
    <property type="term" value="C:membrane"/>
    <property type="evidence" value="ECO:0007669"/>
    <property type="project" value="UniProtKB-SubCell"/>
</dbReference>
<organism evidence="9 10">
    <name type="scientific">Halosimplex carlsbadense 2-9-1</name>
    <dbReference type="NCBI Taxonomy" id="797114"/>
    <lineage>
        <taxon>Archaea</taxon>
        <taxon>Methanobacteriati</taxon>
        <taxon>Methanobacteriota</taxon>
        <taxon>Stenosarchaea group</taxon>
        <taxon>Halobacteria</taxon>
        <taxon>Halobacteriales</taxon>
        <taxon>Haloarculaceae</taxon>
        <taxon>Halosimplex</taxon>
    </lineage>
</organism>
<protein>
    <recommendedName>
        <fullName evidence="2">histidine kinase</fullName>
        <ecNumber evidence="2">2.7.13.3</ecNumber>
    </recommendedName>
</protein>
<keyword evidence="3" id="KW-0808">Transferase</keyword>
<dbReference type="InterPro" id="IPR013656">
    <property type="entry name" value="PAS_4"/>
</dbReference>
<comment type="catalytic activity">
    <reaction evidence="1">
        <text>ATP + protein L-histidine = ADP + protein N-phospho-L-histidine.</text>
        <dbReference type="EC" id="2.7.13.3"/>
    </reaction>
</comment>
<evidence type="ECO:0000256" key="1">
    <source>
        <dbReference type="ARBA" id="ARBA00000085"/>
    </source>
</evidence>
<dbReference type="SMART" id="SM00091">
    <property type="entry name" value="PAS"/>
    <property type="match status" value="1"/>
</dbReference>
<dbReference type="InterPro" id="IPR036890">
    <property type="entry name" value="HATPase_C_sf"/>
</dbReference>
<feature type="domain" description="Histidine kinase" evidence="6">
    <location>
        <begin position="249"/>
        <end position="456"/>
    </location>
</feature>
<dbReference type="PATRIC" id="fig|797114.5.peg.1921"/>
<evidence type="ECO:0000259" key="8">
    <source>
        <dbReference type="PROSITE" id="PS50113"/>
    </source>
</evidence>
<evidence type="ECO:0000259" key="6">
    <source>
        <dbReference type="PROSITE" id="PS50109"/>
    </source>
</evidence>
<dbReference type="SUPFAM" id="SSF55874">
    <property type="entry name" value="ATPase domain of HSP90 chaperone/DNA topoisomerase II/histidine kinase"/>
    <property type="match status" value="1"/>
</dbReference>
<evidence type="ECO:0000256" key="2">
    <source>
        <dbReference type="ARBA" id="ARBA00012438"/>
    </source>
</evidence>
<evidence type="ECO:0000313" key="9">
    <source>
        <dbReference type="EMBL" id="ELZ25672.1"/>
    </source>
</evidence>
<reference evidence="9 10" key="1">
    <citation type="journal article" date="2014" name="PLoS Genet.">
        <title>Phylogenetically driven sequencing of extremely halophilic archaea reveals strategies for static and dynamic osmo-response.</title>
        <authorList>
            <person name="Becker E.A."/>
            <person name="Seitzer P.M."/>
            <person name="Tritt A."/>
            <person name="Larsen D."/>
            <person name="Krusor M."/>
            <person name="Yao A.I."/>
            <person name="Wu D."/>
            <person name="Madern D."/>
            <person name="Eisen J.A."/>
            <person name="Darling A.E."/>
            <person name="Facciotti M.T."/>
        </authorList>
    </citation>
    <scope>NUCLEOTIDE SEQUENCE [LARGE SCALE GENOMIC DNA]</scope>
    <source>
        <strain evidence="9 10">2-9-1</strain>
    </source>
</reference>
<dbReference type="SUPFAM" id="SSF55785">
    <property type="entry name" value="PYP-like sensor domain (PAS domain)"/>
    <property type="match status" value="2"/>
</dbReference>
<dbReference type="PROSITE" id="PS50109">
    <property type="entry name" value="HIS_KIN"/>
    <property type="match status" value="1"/>
</dbReference>
<dbReference type="GO" id="GO:0030295">
    <property type="term" value="F:protein kinase activator activity"/>
    <property type="evidence" value="ECO:0007669"/>
    <property type="project" value="TreeGrafter"/>
</dbReference>
<dbReference type="InterPro" id="IPR003594">
    <property type="entry name" value="HATPase_dom"/>
</dbReference>
<dbReference type="STRING" id="797114.C475_09444"/>
<proteinExistence type="predicted"/>
<dbReference type="PANTHER" id="PTHR42878">
    <property type="entry name" value="TWO-COMPONENT HISTIDINE KINASE"/>
    <property type="match status" value="1"/>
</dbReference>
<feature type="domain" description="PAC" evidence="8">
    <location>
        <begin position="83"/>
        <end position="134"/>
    </location>
</feature>
<dbReference type="Gene3D" id="3.30.450.20">
    <property type="entry name" value="PAS domain"/>
    <property type="match status" value="2"/>
</dbReference>
<sequence>MSESQLQRELDRRNQFLELVLETGRMNGAFVDTDLRHTWVHNDAPEPPDEDILGQTDSDLFSEEMAKPTREVKRAAMQTGSRVEREFTFNKPHGQNRYRAAAEPLRDADGAVTGAMFAAIDLSDRYRLLDRTSDAVYTVDGDWTVTFWNERMAQRTGVQPEDVVGKTIWDVFGDDIPEELEARYRRVMADGEPAEFEQYVPEPLDYWVEVRAFADEDGLTVYSRDVTERRERRDRLTEQRDDLDVLNEVLRHDIRNDLQVVLAYADRLRDAVDDDHEALVETLLESAMHAVDLTTTARQISEVVLSAEDRVERVDLSPVLEREVESVRSAYPDAAVTLDDRLPEATVVADDMLASVFRNLLKNAIQHNDSDVPEVSLTVESAADDITVRVADNGPGIPEARREAVFGRGETGLGSGGTGMGLYLVQRLVGEYGGRVWIESNEPRGAVFAVALPRVTQE</sequence>
<dbReference type="Pfam" id="PF08448">
    <property type="entry name" value="PAS_4"/>
    <property type="match status" value="2"/>
</dbReference>
<feature type="domain" description="PAS" evidence="7">
    <location>
        <begin position="121"/>
        <end position="191"/>
    </location>
</feature>
<dbReference type="EC" id="2.7.13.3" evidence="2"/>
<evidence type="ECO:0000313" key="10">
    <source>
        <dbReference type="Proteomes" id="UP000011626"/>
    </source>
</evidence>
<dbReference type="Proteomes" id="UP000011626">
    <property type="component" value="Unassembled WGS sequence"/>
</dbReference>
<name>M0CTD3_9EURY</name>
<dbReference type="OrthoDB" id="3369at2157"/>
<keyword evidence="10" id="KW-1185">Reference proteome</keyword>
<dbReference type="CDD" id="cd00075">
    <property type="entry name" value="HATPase"/>
    <property type="match status" value="1"/>
</dbReference>
<dbReference type="eggNOG" id="arCOG06408">
    <property type="taxonomic scope" value="Archaea"/>
</dbReference>
<dbReference type="PROSITE" id="PS50112">
    <property type="entry name" value="PAS"/>
    <property type="match status" value="1"/>
</dbReference>
<dbReference type="Pfam" id="PF02518">
    <property type="entry name" value="HATPase_c"/>
    <property type="match status" value="1"/>
</dbReference>
<dbReference type="InterPro" id="IPR004358">
    <property type="entry name" value="Sig_transdc_His_kin-like_C"/>
</dbReference>
<evidence type="ECO:0000256" key="5">
    <source>
        <dbReference type="ARBA" id="ARBA00023136"/>
    </source>
</evidence>
<dbReference type="InterPro" id="IPR005467">
    <property type="entry name" value="His_kinase_dom"/>
</dbReference>
<dbReference type="NCBIfam" id="TIGR00229">
    <property type="entry name" value="sensory_box"/>
    <property type="match status" value="1"/>
</dbReference>
<gene>
    <name evidence="9" type="ORF">C475_09444</name>
</gene>
<dbReference type="RefSeq" id="WP_006883564.1">
    <property type="nucleotide sequence ID" value="NZ_AOIU01000023.1"/>
</dbReference>